<evidence type="ECO:0000313" key="15">
    <source>
        <dbReference type="Proteomes" id="UP000008144"/>
    </source>
</evidence>
<evidence type="ECO:0000256" key="8">
    <source>
        <dbReference type="ARBA" id="ARBA00023128"/>
    </source>
</evidence>
<feature type="repeat" description="Solcar" evidence="11">
    <location>
        <begin position="3"/>
        <end position="117"/>
    </location>
</feature>
<keyword evidence="15" id="KW-1185">Reference proteome</keyword>
<evidence type="ECO:0000256" key="9">
    <source>
        <dbReference type="ARBA" id="ARBA00023136"/>
    </source>
</evidence>
<reference evidence="15" key="1">
    <citation type="journal article" date="2002" name="Science">
        <title>The draft genome of Ciona intestinalis: insights into chordate and vertebrate origins.</title>
        <authorList>
            <person name="Dehal P."/>
            <person name="Satou Y."/>
            <person name="Campbell R.K."/>
            <person name="Chapman J."/>
            <person name="Degnan B."/>
            <person name="De Tomaso A."/>
            <person name="Davidson B."/>
            <person name="Di Gregorio A."/>
            <person name="Gelpke M."/>
            <person name="Goodstein D.M."/>
            <person name="Harafuji N."/>
            <person name="Hastings K.E."/>
            <person name="Ho I."/>
            <person name="Hotta K."/>
            <person name="Huang W."/>
            <person name="Kawashima T."/>
            <person name="Lemaire P."/>
            <person name="Martinez D."/>
            <person name="Meinertzhagen I.A."/>
            <person name="Necula S."/>
            <person name="Nonaka M."/>
            <person name="Putnam N."/>
            <person name="Rash S."/>
            <person name="Saiga H."/>
            <person name="Satake M."/>
            <person name="Terry A."/>
            <person name="Yamada L."/>
            <person name="Wang H.G."/>
            <person name="Awazu S."/>
            <person name="Azumi K."/>
            <person name="Boore J."/>
            <person name="Branno M."/>
            <person name="Chin-Bow S."/>
            <person name="DeSantis R."/>
            <person name="Doyle S."/>
            <person name="Francino P."/>
            <person name="Keys D.N."/>
            <person name="Haga S."/>
            <person name="Hayashi H."/>
            <person name="Hino K."/>
            <person name="Imai K.S."/>
            <person name="Inaba K."/>
            <person name="Kano S."/>
            <person name="Kobayashi K."/>
            <person name="Kobayashi M."/>
            <person name="Lee B.I."/>
            <person name="Makabe K.W."/>
            <person name="Manohar C."/>
            <person name="Matassi G."/>
            <person name="Medina M."/>
            <person name="Mochizuki Y."/>
            <person name="Mount S."/>
            <person name="Morishita T."/>
            <person name="Miura S."/>
            <person name="Nakayama A."/>
            <person name="Nishizaka S."/>
            <person name="Nomoto H."/>
            <person name="Ohta F."/>
            <person name="Oishi K."/>
            <person name="Rigoutsos I."/>
            <person name="Sano M."/>
            <person name="Sasaki A."/>
            <person name="Sasakura Y."/>
            <person name="Shoguchi E."/>
            <person name="Shin-i T."/>
            <person name="Spagnuolo A."/>
            <person name="Stainier D."/>
            <person name="Suzuki M.M."/>
            <person name="Tassy O."/>
            <person name="Takatori N."/>
            <person name="Tokuoka M."/>
            <person name="Yagi K."/>
            <person name="Yoshizaki F."/>
            <person name="Wada S."/>
            <person name="Zhang C."/>
            <person name="Hyatt P.D."/>
            <person name="Larimer F."/>
            <person name="Detter C."/>
            <person name="Doggett N."/>
            <person name="Glavina T."/>
            <person name="Hawkins T."/>
            <person name="Richardson P."/>
            <person name="Lucas S."/>
            <person name="Kohara Y."/>
            <person name="Levine M."/>
            <person name="Satoh N."/>
            <person name="Rokhsar D.S."/>
        </authorList>
    </citation>
    <scope>NUCLEOTIDE SEQUENCE [LARGE SCALE GENOMIC DNA]</scope>
</reference>
<evidence type="ECO:0000313" key="14">
    <source>
        <dbReference type="Ensembl" id="ENSCINP00000018439.3"/>
    </source>
</evidence>
<keyword evidence="3 12" id="KW-0813">Transport</keyword>
<evidence type="ECO:0000256" key="2">
    <source>
        <dbReference type="ARBA" id="ARBA00006375"/>
    </source>
</evidence>
<accession>A0A1W2WHB9</accession>
<dbReference type="PANTHER" id="PTHR45760:SF2">
    <property type="entry name" value="FI19922P1-RELATED"/>
    <property type="match status" value="1"/>
</dbReference>
<dbReference type="SUPFAM" id="SSF103506">
    <property type="entry name" value="Mitochondrial carrier"/>
    <property type="match status" value="1"/>
</dbReference>
<protein>
    <submittedName>
        <fullName evidence="14">Solute carrier family 25 member 40-like</fullName>
    </submittedName>
</protein>
<dbReference type="InterPro" id="IPR023395">
    <property type="entry name" value="MCP_dom_sf"/>
</dbReference>
<feature type="transmembrane region" description="Helical" evidence="13">
    <location>
        <begin position="89"/>
        <end position="108"/>
    </location>
</feature>
<keyword evidence="9 11" id="KW-0472">Membrane</keyword>
<keyword evidence="7 13" id="KW-1133">Transmembrane helix</keyword>
<keyword evidence="6" id="KW-0999">Mitochondrion inner membrane</keyword>
<dbReference type="GO" id="GO:0005743">
    <property type="term" value="C:mitochondrial inner membrane"/>
    <property type="evidence" value="ECO:0007669"/>
    <property type="project" value="UniProtKB-SubCell"/>
</dbReference>
<dbReference type="GO" id="GO:0005739">
    <property type="term" value="C:mitochondrion"/>
    <property type="evidence" value="ECO:0000318"/>
    <property type="project" value="GO_Central"/>
</dbReference>
<sequence length="329" mass="36388">MEITPTQQMISSCSGALITSLFVTPLDVIKIRLQAQQGSRKCFMYCNGLMDHMCYCVNGRTRWYSRPGNFNGTIHAMIKIAQNEGISSLWSGLSPTLVMAVPATVVYFTSYDQLKSKLAPIFHSYAPIMAGAIARGGTVTVISPLELIRTKMQSQQLSYRELTEVIKTSVRKSGFISLWRGWSATMLRDVPFSMMYWYMYEELKTRVNTSSLFLQSFISGFCAGTTAAIVTLPLDVVKTSRQIKLGEKEMLGLNGNGSVTTLGIMRNIINTSGTRGLFVGLLPRCAKIAPACAIMISSYELGKSFFRSSNQLASSERSRDFISIQDIGT</sequence>
<organism evidence="14 15">
    <name type="scientific">Ciona intestinalis</name>
    <name type="common">Transparent sea squirt</name>
    <name type="synonym">Ascidia intestinalis</name>
    <dbReference type="NCBI Taxonomy" id="7719"/>
    <lineage>
        <taxon>Eukaryota</taxon>
        <taxon>Metazoa</taxon>
        <taxon>Chordata</taxon>
        <taxon>Tunicata</taxon>
        <taxon>Ascidiacea</taxon>
        <taxon>Phlebobranchia</taxon>
        <taxon>Cionidae</taxon>
        <taxon>Ciona</taxon>
    </lineage>
</organism>
<feature type="repeat" description="Solcar" evidence="11">
    <location>
        <begin position="211"/>
        <end position="305"/>
    </location>
</feature>
<dbReference type="PROSITE" id="PS50920">
    <property type="entry name" value="SOLCAR"/>
    <property type="match status" value="3"/>
</dbReference>
<dbReference type="Ensembl" id="ENSCINT00000018439.3">
    <property type="protein sequence ID" value="ENSCINP00000018439.3"/>
    <property type="gene ID" value="ENSCING00000009088.3"/>
</dbReference>
<dbReference type="PRINTS" id="PR00926">
    <property type="entry name" value="MITOCARRIER"/>
</dbReference>
<dbReference type="InParanoid" id="F6QEH2"/>
<evidence type="ECO:0000256" key="1">
    <source>
        <dbReference type="ARBA" id="ARBA00004448"/>
    </source>
</evidence>
<evidence type="ECO:0000256" key="5">
    <source>
        <dbReference type="ARBA" id="ARBA00022737"/>
    </source>
</evidence>
<evidence type="ECO:0000256" key="13">
    <source>
        <dbReference type="SAM" id="Phobius"/>
    </source>
</evidence>
<evidence type="ECO:0000256" key="10">
    <source>
        <dbReference type="ARBA" id="ARBA00036017"/>
    </source>
</evidence>
<dbReference type="Proteomes" id="UP000008144">
    <property type="component" value="Chromosome 1"/>
</dbReference>
<dbReference type="GeneID" id="100179526"/>
<dbReference type="InterPro" id="IPR045315">
    <property type="entry name" value="Mtm1-like"/>
</dbReference>
<accession>F6QEH2</accession>
<dbReference type="InterPro" id="IPR002067">
    <property type="entry name" value="MCP"/>
</dbReference>
<reference evidence="14" key="4">
    <citation type="submission" date="2025-09" db="UniProtKB">
        <authorList>
            <consortium name="Ensembl"/>
        </authorList>
    </citation>
    <scope>IDENTIFICATION</scope>
</reference>
<reference evidence="14" key="3">
    <citation type="submission" date="2025-08" db="UniProtKB">
        <authorList>
            <consortium name="Ensembl"/>
        </authorList>
    </citation>
    <scope>IDENTIFICATION</scope>
</reference>
<evidence type="ECO:0000256" key="6">
    <source>
        <dbReference type="ARBA" id="ARBA00022792"/>
    </source>
</evidence>
<comment type="similarity">
    <text evidence="2 12">Belongs to the mitochondrial carrier (TC 2.A.29) family.</text>
</comment>
<evidence type="ECO:0000256" key="7">
    <source>
        <dbReference type="ARBA" id="ARBA00022989"/>
    </source>
</evidence>
<feature type="repeat" description="Solcar" evidence="11">
    <location>
        <begin position="122"/>
        <end position="206"/>
    </location>
</feature>
<dbReference type="HOGENOM" id="CLU_015166_0_0_1"/>
<feature type="transmembrane region" description="Helical" evidence="13">
    <location>
        <begin position="128"/>
        <end position="148"/>
    </location>
</feature>
<dbReference type="InterPro" id="IPR018108">
    <property type="entry name" value="MCP_transmembrane"/>
</dbReference>
<name>F6QEH2_CIOIN</name>
<dbReference type="RefSeq" id="XP_002129093.1">
    <property type="nucleotide sequence ID" value="XM_002129057.5"/>
</dbReference>
<dbReference type="Pfam" id="PF00153">
    <property type="entry name" value="Mito_carr"/>
    <property type="match status" value="3"/>
</dbReference>
<proteinExistence type="inferred from homology"/>
<keyword evidence="4 11" id="KW-0812">Transmembrane</keyword>
<evidence type="ECO:0000256" key="12">
    <source>
        <dbReference type="RuleBase" id="RU000488"/>
    </source>
</evidence>
<dbReference type="PANTHER" id="PTHR45760">
    <property type="entry name" value="FI19922P1-RELATED"/>
    <property type="match status" value="1"/>
</dbReference>
<dbReference type="GO" id="GO:0170036">
    <property type="term" value="P:import into the mitochondrion"/>
    <property type="evidence" value="ECO:0000318"/>
    <property type="project" value="GO_Central"/>
</dbReference>
<evidence type="ECO:0000256" key="11">
    <source>
        <dbReference type="PROSITE-ProRule" id="PRU00282"/>
    </source>
</evidence>
<evidence type="ECO:0000256" key="4">
    <source>
        <dbReference type="ARBA" id="ARBA00022692"/>
    </source>
</evidence>
<dbReference type="KEGG" id="cin:100179526"/>
<dbReference type="GeneTree" id="ENSGT00940000167433"/>
<keyword evidence="8" id="KW-0496">Mitochondrion</keyword>
<evidence type="ECO:0000256" key="3">
    <source>
        <dbReference type="ARBA" id="ARBA00022448"/>
    </source>
</evidence>
<comment type="catalytic activity">
    <reaction evidence="10">
        <text>glutathione(in) = glutathione(out)</text>
        <dbReference type="Rhea" id="RHEA:74819"/>
        <dbReference type="ChEBI" id="CHEBI:57925"/>
    </reaction>
</comment>
<keyword evidence="5" id="KW-0677">Repeat</keyword>
<gene>
    <name evidence="14" type="primary">LOC100179526</name>
</gene>
<dbReference type="STRING" id="7719.ENSCINP00000018439"/>
<dbReference type="FunCoup" id="F6QEH2">
    <property type="interactions" value="35"/>
</dbReference>
<dbReference type="AlphaFoldDB" id="F6QEH2"/>
<dbReference type="Gene3D" id="1.50.40.10">
    <property type="entry name" value="Mitochondrial carrier domain"/>
    <property type="match status" value="2"/>
</dbReference>
<dbReference type="OrthoDB" id="1747031at2759"/>
<comment type="subcellular location">
    <subcellularLocation>
        <location evidence="1">Mitochondrion inner membrane</location>
        <topology evidence="1">Multi-pass membrane protein</topology>
    </subcellularLocation>
</comment>
<dbReference type="EMBL" id="EAAA01000093">
    <property type="status" value="NOT_ANNOTATED_CDS"/>
    <property type="molecule type" value="Genomic_DNA"/>
</dbReference>
<reference evidence="14" key="2">
    <citation type="journal article" date="2008" name="Genome Biol.">
        <title>Improved genome assembly and evidence-based global gene model set for the chordate Ciona intestinalis: new insight into intron and operon populations.</title>
        <authorList>
            <person name="Satou Y."/>
            <person name="Mineta K."/>
            <person name="Ogasawara M."/>
            <person name="Sasakura Y."/>
            <person name="Shoguchi E."/>
            <person name="Ueno K."/>
            <person name="Yamada L."/>
            <person name="Matsumoto J."/>
            <person name="Wasserscheid J."/>
            <person name="Dewar K."/>
            <person name="Wiley G.B."/>
            <person name="Macmil S.L."/>
            <person name="Roe B.A."/>
            <person name="Zeller R.W."/>
            <person name="Hastings K.E."/>
            <person name="Lemaire P."/>
            <person name="Lindquist E."/>
            <person name="Endo T."/>
            <person name="Hotta K."/>
            <person name="Inaba K."/>
        </authorList>
    </citation>
    <scope>NUCLEOTIDE SEQUENCE [LARGE SCALE GENOMIC DNA]</scope>
    <source>
        <strain evidence="14">wild type</strain>
    </source>
</reference>
<dbReference type="OMA" id="YWWGYES"/>
<feature type="transmembrane region" description="Helical" evidence="13">
    <location>
        <begin position="212"/>
        <end position="234"/>
    </location>
</feature>